<feature type="domain" description="GGDEF" evidence="1">
    <location>
        <begin position="88"/>
        <end position="219"/>
    </location>
</feature>
<evidence type="ECO:0000259" key="1">
    <source>
        <dbReference type="PROSITE" id="PS50887"/>
    </source>
</evidence>
<dbReference type="Proteomes" id="UP000095454">
    <property type="component" value="Unassembled WGS sequence"/>
</dbReference>
<feature type="domain" description="GGDEF" evidence="1">
    <location>
        <begin position="381"/>
        <end position="509"/>
    </location>
</feature>
<dbReference type="AlphaFoldDB" id="A0A174L9Q6"/>
<dbReference type="Pfam" id="PF00990">
    <property type="entry name" value="GGDEF"/>
    <property type="match status" value="2"/>
</dbReference>
<protein>
    <submittedName>
        <fullName evidence="2">Probable diguanylate cyclase YdaM</fullName>
        <ecNumber evidence="2">2.7.7.65</ecNumber>
    </submittedName>
</protein>
<dbReference type="InterPro" id="IPR029787">
    <property type="entry name" value="Nucleotide_cyclase"/>
</dbReference>
<dbReference type="RefSeq" id="WP_055252191.1">
    <property type="nucleotide sequence ID" value="NZ_CABIXX010000025.1"/>
</dbReference>
<dbReference type="PANTHER" id="PTHR45138">
    <property type="entry name" value="REGULATORY COMPONENTS OF SENSORY TRANSDUCTION SYSTEM"/>
    <property type="match status" value="1"/>
</dbReference>
<keyword evidence="2" id="KW-0548">Nucleotidyltransferase</keyword>
<dbReference type="CDD" id="cd01949">
    <property type="entry name" value="GGDEF"/>
    <property type="match status" value="1"/>
</dbReference>
<dbReference type="SUPFAM" id="SSF55073">
    <property type="entry name" value="Nucleotide cyclase"/>
    <property type="match status" value="2"/>
</dbReference>
<organism evidence="2 3">
    <name type="scientific">Collinsella aerofaciens</name>
    <dbReference type="NCBI Taxonomy" id="74426"/>
    <lineage>
        <taxon>Bacteria</taxon>
        <taxon>Bacillati</taxon>
        <taxon>Actinomycetota</taxon>
        <taxon>Coriobacteriia</taxon>
        <taxon>Coriobacteriales</taxon>
        <taxon>Coriobacteriaceae</taxon>
        <taxon>Collinsella</taxon>
    </lineage>
</organism>
<dbReference type="EC" id="2.7.7.65" evidence="2"/>
<dbReference type="SMART" id="SM00267">
    <property type="entry name" value="GGDEF"/>
    <property type="match status" value="1"/>
</dbReference>
<dbReference type="Gene3D" id="3.30.70.270">
    <property type="match status" value="2"/>
</dbReference>
<proteinExistence type="predicted"/>
<dbReference type="InterPro" id="IPR050469">
    <property type="entry name" value="Diguanylate_Cyclase"/>
</dbReference>
<dbReference type="InterPro" id="IPR000160">
    <property type="entry name" value="GGDEF_dom"/>
</dbReference>
<dbReference type="PROSITE" id="PS50887">
    <property type="entry name" value="GGDEF"/>
    <property type="match status" value="2"/>
</dbReference>
<dbReference type="InterPro" id="IPR043128">
    <property type="entry name" value="Rev_trsase/Diguanyl_cyclase"/>
</dbReference>
<dbReference type="PANTHER" id="PTHR45138:SF9">
    <property type="entry name" value="DIGUANYLATE CYCLASE DGCM-RELATED"/>
    <property type="match status" value="1"/>
</dbReference>
<evidence type="ECO:0000313" key="3">
    <source>
        <dbReference type="Proteomes" id="UP000095454"/>
    </source>
</evidence>
<sequence>MNESYRLGEQSIIAYLQRLANGVSTAELDVAALPTELCAIGEQLQKTFAILQQERELLERGAYIDSLTNLGNRAGLHRYAELLWHKGTPFTCAYIDIDRLKHCNDTFGHTEGNRYILSICRALTETMEPNDLLFRIGGDEFVLVSPTTDEAELEQRLERTRTDLIEATSGGKAPMIASFSFGCSRVDPLAGDTRRQMTMDADRKMYRYKLMHRVQQPKENDASMRPIADQPPCNDRVFQAISMSSETRYPFILNLDTGESQWSINAVRDFDLPSQHPYNSLDMWLARVHPEDRDNVRSELDMVVNGAWHFHYMQYRVMNTAGKYALCECTGYRLDSTETEPNMYVGIIINRSLADTTDSVTGLGDIHALVNAIGEMRRVARKAGLVAIKIDDIAKVNARFGFDAGDRVLAESAACLMDCSRGKGRLFRSTGPMFVALFDDLDPEETDAIAEEIERFLGSPVLFGSFEYQPPIRVATLHLDAVDRQPVSILNELKALLEEAPQVPGTKLD</sequence>
<name>A0A174L9Q6_9ACTN</name>
<dbReference type="NCBIfam" id="TIGR00254">
    <property type="entry name" value="GGDEF"/>
    <property type="match status" value="1"/>
</dbReference>
<dbReference type="Gene3D" id="3.30.450.20">
    <property type="entry name" value="PAS domain"/>
    <property type="match status" value="1"/>
</dbReference>
<dbReference type="GO" id="GO:0052621">
    <property type="term" value="F:diguanylate cyclase activity"/>
    <property type="evidence" value="ECO:0007669"/>
    <property type="project" value="UniProtKB-EC"/>
</dbReference>
<accession>A0A174L9Q6</accession>
<dbReference type="InterPro" id="IPR013655">
    <property type="entry name" value="PAS_fold_3"/>
</dbReference>
<gene>
    <name evidence="2" type="primary">ydaM</name>
    <name evidence="2" type="ORF">ERS852514_01397</name>
</gene>
<keyword evidence="2" id="KW-0808">Transferase</keyword>
<dbReference type="Pfam" id="PF08447">
    <property type="entry name" value="PAS_3"/>
    <property type="match status" value="1"/>
</dbReference>
<reference evidence="2 3" key="1">
    <citation type="submission" date="2015-09" db="EMBL/GenBank/DDBJ databases">
        <authorList>
            <consortium name="Pathogen Informatics"/>
        </authorList>
    </citation>
    <scope>NUCLEOTIDE SEQUENCE [LARGE SCALE GENOMIC DNA]</scope>
    <source>
        <strain evidence="2 3">2789STDY5834902</strain>
    </source>
</reference>
<evidence type="ECO:0000313" key="2">
    <source>
        <dbReference type="EMBL" id="CUP21002.1"/>
    </source>
</evidence>
<dbReference type="EMBL" id="CZAQ01000025">
    <property type="protein sequence ID" value="CUP21002.1"/>
    <property type="molecule type" value="Genomic_DNA"/>
</dbReference>